<dbReference type="Proteomes" id="UP001215151">
    <property type="component" value="Unassembled WGS sequence"/>
</dbReference>
<dbReference type="Gene3D" id="2.60.120.330">
    <property type="entry name" value="B-lactam Antibiotic, Isopenicillin N Synthase, Chain"/>
    <property type="match status" value="1"/>
</dbReference>
<feature type="domain" description="Isopenicillin N synthase-like Fe(2+) 2OG dioxygenase" evidence="1">
    <location>
        <begin position="46"/>
        <end position="95"/>
    </location>
</feature>
<dbReference type="AlphaFoldDB" id="A0AAD7TPK4"/>
<keyword evidence="3" id="KW-1185">Reference proteome</keyword>
<sequence length="192" mass="21848">MPVSLPIEFALHRFLYADPTPGALQVFLDHPGLLVEKKGAVPPEQEVEEGGQWINADPIPGCIVCNIGEMWEVWSNGLYKSTLHRVVHRGSNYRILIMAYDMCVTASREQIRHLETAIQNLTSLSSIPFFFEPNFDARIEPLPTARRMQEEDRALRKLRGPEKTYEPVVYGDFLLRKVGSNFDTGKGRYDAE</sequence>
<evidence type="ECO:0000313" key="2">
    <source>
        <dbReference type="EMBL" id="KAJ8473331.1"/>
    </source>
</evidence>
<dbReference type="InterPro" id="IPR027443">
    <property type="entry name" value="IPNS-like_sf"/>
</dbReference>
<comment type="caution">
    <text evidence="2">The sequence shown here is derived from an EMBL/GenBank/DDBJ whole genome shotgun (WGS) entry which is preliminary data.</text>
</comment>
<evidence type="ECO:0000313" key="3">
    <source>
        <dbReference type="Proteomes" id="UP001215151"/>
    </source>
</evidence>
<gene>
    <name evidence="2" type="ORF">ONZ51_g7937</name>
</gene>
<protein>
    <recommendedName>
        <fullName evidence="1">Isopenicillin N synthase-like Fe(2+) 2OG dioxygenase domain-containing protein</fullName>
    </recommendedName>
</protein>
<organism evidence="2 3">
    <name type="scientific">Trametes cubensis</name>
    <dbReference type="NCBI Taxonomy" id="1111947"/>
    <lineage>
        <taxon>Eukaryota</taxon>
        <taxon>Fungi</taxon>
        <taxon>Dikarya</taxon>
        <taxon>Basidiomycota</taxon>
        <taxon>Agaricomycotina</taxon>
        <taxon>Agaricomycetes</taxon>
        <taxon>Polyporales</taxon>
        <taxon>Polyporaceae</taxon>
        <taxon>Trametes</taxon>
    </lineage>
</organism>
<dbReference type="PANTHER" id="PTHR47990">
    <property type="entry name" value="2-OXOGLUTARATE (2OG) AND FE(II)-DEPENDENT OXYGENASE SUPERFAMILY PROTEIN-RELATED"/>
    <property type="match status" value="1"/>
</dbReference>
<evidence type="ECO:0000259" key="1">
    <source>
        <dbReference type="Pfam" id="PF03171"/>
    </source>
</evidence>
<proteinExistence type="predicted"/>
<name>A0AAD7TPK4_9APHY</name>
<dbReference type="SUPFAM" id="SSF51197">
    <property type="entry name" value="Clavaminate synthase-like"/>
    <property type="match status" value="1"/>
</dbReference>
<dbReference type="Pfam" id="PF03171">
    <property type="entry name" value="2OG-FeII_Oxy"/>
    <property type="match status" value="1"/>
</dbReference>
<dbReference type="InterPro" id="IPR050231">
    <property type="entry name" value="Iron_ascorbate_oxido_reductase"/>
</dbReference>
<dbReference type="EMBL" id="JAPEVG010000226">
    <property type="protein sequence ID" value="KAJ8473331.1"/>
    <property type="molecule type" value="Genomic_DNA"/>
</dbReference>
<reference evidence="2" key="1">
    <citation type="submission" date="2022-11" db="EMBL/GenBank/DDBJ databases">
        <title>Genome Sequence of Cubamyces cubensis.</title>
        <authorList>
            <person name="Buettner E."/>
        </authorList>
    </citation>
    <scope>NUCLEOTIDE SEQUENCE</scope>
    <source>
        <strain evidence="2">MPL-01</strain>
    </source>
</reference>
<dbReference type="InterPro" id="IPR044861">
    <property type="entry name" value="IPNS-like_FE2OG_OXY"/>
</dbReference>
<accession>A0AAD7TPK4</accession>